<comment type="catalytic activity">
    <reaction evidence="1 8">
        <text>a myo-inositol phosphate + H2O = myo-inositol + phosphate</text>
        <dbReference type="Rhea" id="RHEA:24056"/>
        <dbReference type="ChEBI" id="CHEBI:15377"/>
        <dbReference type="ChEBI" id="CHEBI:17268"/>
        <dbReference type="ChEBI" id="CHEBI:43474"/>
        <dbReference type="ChEBI" id="CHEBI:84139"/>
        <dbReference type="EC" id="3.1.3.25"/>
    </reaction>
</comment>
<dbReference type="CDD" id="cd01639">
    <property type="entry name" value="IMPase"/>
    <property type="match status" value="1"/>
</dbReference>
<dbReference type="PRINTS" id="PR00377">
    <property type="entry name" value="IMPHPHTASES"/>
</dbReference>
<feature type="binding site" evidence="7">
    <location>
        <position position="78"/>
    </location>
    <ligand>
        <name>Mg(2+)</name>
        <dbReference type="ChEBI" id="CHEBI:18420"/>
        <label>1</label>
        <note>catalytic</note>
    </ligand>
</feature>
<feature type="binding site" evidence="7">
    <location>
        <position position="245"/>
    </location>
    <ligand>
        <name>Mg(2+)</name>
        <dbReference type="ChEBI" id="CHEBI:18420"/>
        <label>1</label>
        <note>catalytic</note>
    </ligand>
</feature>
<dbReference type="GO" id="GO:0006020">
    <property type="term" value="P:inositol metabolic process"/>
    <property type="evidence" value="ECO:0007669"/>
    <property type="project" value="TreeGrafter"/>
</dbReference>
<organism evidence="9 10">
    <name type="scientific">Cladophialophora chaetospira</name>
    <dbReference type="NCBI Taxonomy" id="386627"/>
    <lineage>
        <taxon>Eukaryota</taxon>
        <taxon>Fungi</taxon>
        <taxon>Dikarya</taxon>
        <taxon>Ascomycota</taxon>
        <taxon>Pezizomycotina</taxon>
        <taxon>Eurotiomycetes</taxon>
        <taxon>Chaetothyriomycetidae</taxon>
        <taxon>Chaetothyriales</taxon>
        <taxon>Herpotrichiellaceae</taxon>
        <taxon>Cladophialophora</taxon>
    </lineage>
</organism>
<evidence type="ECO:0000256" key="6">
    <source>
        <dbReference type="ARBA" id="ARBA00022842"/>
    </source>
</evidence>
<dbReference type="PROSITE" id="PS00630">
    <property type="entry name" value="IMP_2"/>
    <property type="match status" value="1"/>
</dbReference>
<keyword evidence="5 8" id="KW-0378">Hydrolase</keyword>
<dbReference type="GO" id="GO:0046872">
    <property type="term" value="F:metal ion binding"/>
    <property type="evidence" value="ECO:0007669"/>
    <property type="project" value="UniProtKB-KW"/>
</dbReference>
<keyword evidence="10" id="KW-1185">Reference proteome</keyword>
<comment type="similarity">
    <text evidence="3 8">Belongs to the inositol monophosphatase superfamily.</text>
</comment>
<dbReference type="Pfam" id="PF00459">
    <property type="entry name" value="Inositol_P"/>
    <property type="match status" value="1"/>
</dbReference>
<evidence type="ECO:0000256" key="8">
    <source>
        <dbReference type="RuleBase" id="RU364068"/>
    </source>
</evidence>
<keyword evidence="4 7" id="KW-0479">Metal-binding</keyword>
<feature type="binding site" evidence="7">
    <location>
        <position position="96"/>
    </location>
    <ligand>
        <name>Mg(2+)</name>
        <dbReference type="ChEBI" id="CHEBI:18420"/>
        <label>1</label>
        <note>catalytic</note>
    </ligand>
</feature>
<gene>
    <name evidence="9" type="ORF">H2200_006055</name>
</gene>
<keyword evidence="6 7" id="KW-0460">Magnesium</keyword>
<dbReference type="PANTHER" id="PTHR20854:SF4">
    <property type="entry name" value="INOSITOL-1-MONOPHOSPHATASE-RELATED"/>
    <property type="match status" value="1"/>
</dbReference>
<name>A0AA38XA81_9EURO</name>
<reference evidence="9" key="1">
    <citation type="submission" date="2022-10" db="EMBL/GenBank/DDBJ databases">
        <title>Culturing micro-colonial fungi from biological soil crusts in the Mojave desert and describing Neophaeococcomyces mojavensis, and introducing the new genera and species Taxawa tesnikishii.</title>
        <authorList>
            <person name="Kurbessoian T."/>
            <person name="Stajich J.E."/>
        </authorList>
    </citation>
    <scope>NUCLEOTIDE SEQUENCE</scope>
    <source>
        <strain evidence="9">TK_41</strain>
    </source>
</reference>
<dbReference type="FunFam" id="3.40.190.80:FF:000012">
    <property type="entry name" value="Inositol-1-monophosphatase"/>
    <property type="match status" value="1"/>
</dbReference>
<dbReference type="EC" id="3.1.3.25" evidence="8"/>
<comment type="caution">
    <text evidence="9">The sequence shown here is derived from an EMBL/GenBank/DDBJ whole genome shotgun (WGS) entry which is preliminary data.</text>
</comment>
<dbReference type="GO" id="GO:0046854">
    <property type="term" value="P:phosphatidylinositol phosphate biosynthetic process"/>
    <property type="evidence" value="ECO:0007669"/>
    <property type="project" value="InterPro"/>
</dbReference>
<dbReference type="InterPro" id="IPR020550">
    <property type="entry name" value="Inositol_monophosphatase_CS"/>
</dbReference>
<evidence type="ECO:0000256" key="2">
    <source>
        <dbReference type="ARBA" id="ARBA00001946"/>
    </source>
</evidence>
<protein>
    <recommendedName>
        <fullName evidence="8">Inositol-1-monophosphatase</fullName>
        <ecNumber evidence="8">3.1.3.25</ecNumber>
    </recommendedName>
</protein>
<accession>A0AA38XA81</accession>
<evidence type="ECO:0000256" key="7">
    <source>
        <dbReference type="PIRSR" id="PIRSR600760-2"/>
    </source>
</evidence>
<feature type="binding site" evidence="7">
    <location>
        <position position="98"/>
    </location>
    <ligand>
        <name>Mg(2+)</name>
        <dbReference type="ChEBI" id="CHEBI:18420"/>
        <label>1</label>
        <note>catalytic</note>
    </ligand>
</feature>
<evidence type="ECO:0000256" key="4">
    <source>
        <dbReference type="ARBA" id="ARBA00022723"/>
    </source>
</evidence>
<evidence type="ECO:0000313" key="10">
    <source>
        <dbReference type="Proteomes" id="UP001172673"/>
    </source>
</evidence>
<evidence type="ECO:0000256" key="1">
    <source>
        <dbReference type="ARBA" id="ARBA00001033"/>
    </source>
</evidence>
<dbReference type="SUPFAM" id="SSF56655">
    <property type="entry name" value="Carbohydrate phosphatase"/>
    <property type="match status" value="1"/>
</dbReference>
<evidence type="ECO:0000256" key="5">
    <source>
        <dbReference type="ARBA" id="ARBA00022801"/>
    </source>
</evidence>
<sequence>MGDINLVALRDHLIAIALQAGETILSASSTNSSISPANSSLSTKKNSADLVTETDKAVEDFISSNLKNAYPEFSFMGEETYTPGQKLGPEPTFVVDPIDGTTNFVHGWPYVSVSLGFAVNKEPTVGVVYNPFTGRLYHGIKGQGSYLRTIRDGNPHGEDRRLPLKEPTALNGLDEAVVAIEYGSDRTGQNWKTKTETWAALGASKEDGGAMIHSARALGSAALNLCGVAEGALDAYWEGGCWAWDVCAGWVVLKEAGGIIVDGNPGQWDIPVDHRKYLAVRGAEDGKGQREFVEEFWGFVKGRMEYEH</sequence>
<dbReference type="Gene3D" id="3.30.540.10">
    <property type="entry name" value="Fructose-1,6-Bisphosphatase, subunit A, domain 1"/>
    <property type="match status" value="1"/>
</dbReference>
<dbReference type="GO" id="GO:0007165">
    <property type="term" value="P:signal transduction"/>
    <property type="evidence" value="ECO:0007669"/>
    <property type="project" value="TreeGrafter"/>
</dbReference>
<dbReference type="PANTHER" id="PTHR20854">
    <property type="entry name" value="INOSITOL MONOPHOSPHATASE"/>
    <property type="match status" value="1"/>
</dbReference>
<dbReference type="AlphaFoldDB" id="A0AA38XA81"/>
<evidence type="ECO:0000313" key="9">
    <source>
        <dbReference type="EMBL" id="KAJ9609727.1"/>
    </source>
</evidence>
<dbReference type="EMBL" id="JAPDRK010000008">
    <property type="protein sequence ID" value="KAJ9609727.1"/>
    <property type="molecule type" value="Genomic_DNA"/>
</dbReference>
<comment type="pathway">
    <text evidence="8">Polyol metabolism; myo-inositol biosynthesis; myo-inositol from D-glucose 6-phosphate: step 2/2.</text>
</comment>
<dbReference type="PROSITE" id="PS00629">
    <property type="entry name" value="IMP_1"/>
    <property type="match status" value="1"/>
</dbReference>
<dbReference type="InterPro" id="IPR000760">
    <property type="entry name" value="Inositol_monophosphatase-like"/>
</dbReference>
<dbReference type="GO" id="GO:0008934">
    <property type="term" value="F:inositol monophosphate 1-phosphatase activity"/>
    <property type="evidence" value="ECO:0007669"/>
    <property type="project" value="InterPro"/>
</dbReference>
<dbReference type="Proteomes" id="UP001172673">
    <property type="component" value="Unassembled WGS sequence"/>
</dbReference>
<evidence type="ECO:0000256" key="3">
    <source>
        <dbReference type="ARBA" id="ARBA00009759"/>
    </source>
</evidence>
<proteinExistence type="inferred from homology"/>
<dbReference type="InterPro" id="IPR020583">
    <property type="entry name" value="Inositol_monoP_metal-BS"/>
</dbReference>
<feature type="binding site" evidence="7">
    <location>
        <position position="99"/>
    </location>
    <ligand>
        <name>Mg(2+)</name>
        <dbReference type="ChEBI" id="CHEBI:18420"/>
        <label>1</label>
        <note>catalytic</note>
    </ligand>
</feature>
<comment type="cofactor">
    <cofactor evidence="2 7 8">
        <name>Mg(2+)</name>
        <dbReference type="ChEBI" id="CHEBI:18420"/>
    </cofactor>
</comment>
<dbReference type="FunFam" id="3.30.540.10:FF:000004">
    <property type="entry name" value="Inositol-1-monophosphatase"/>
    <property type="match status" value="1"/>
</dbReference>
<dbReference type="Gene3D" id="3.40.190.80">
    <property type="match status" value="1"/>
</dbReference>
<dbReference type="InterPro" id="IPR033942">
    <property type="entry name" value="IMPase"/>
</dbReference>